<dbReference type="RefSeq" id="WP_158407799.1">
    <property type="nucleotide sequence ID" value="NZ_CP010827.1"/>
</dbReference>
<dbReference type="PANTHER" id="PTHR43566">
    <property type="entry name" value="CONSERVED PROTEIN"/>
    <property type="match status" value="1"/>
</dbReference>
<dbReference type="SUPFAM" id="SSF52540">
    <property type="entry name" value="P-loop containing nucleoside triphosphate hydrolases"/>
    <property type="match status" value="1"/>
</dbReference>
<dbReference type="EMBL" id="CP010827">
    <property type="protein sequence ID" value="AJI78747.1"/>
    <property type="molecule type" value="Genomic_DNA"/>
</dbReference>
<dbReference type="HOGENOM" id="CLU_041527_3_0_11"/>
<feature type="domain" description="AAA" evidence="1">
    <location>
        <begin position="38"/>
        <end position="156"/>
    </location>
</feature>
<evidence type="ECO:0000313" key="4">
    <source>
        <dbReference type="Proteomes" id="UP000031890"/>
    </source>
</evidence>
<organism evidence="3 4">
    <name type="scientific">Corynebacterium singulare</name>
    <dbReference type="NCBI Taxonomy" id="161899"/>
    <lineage>
        <taxon>Bacteria</taxon>
        <taxon>Bacillati</taxon>
        <taxon>Actinomycetota</taxon>
        <taxon>Actinomycetes</taxon>
        <taxon>Mycobacteriales</taxon>
        <taxon>Corynebacteriaceae</taxon>
        <taxon>Corynebacterium</taxon>
    </lineage>
</organism>
<accession>A0A0B6EQG7</accession>
<dbReference type="Pfam" id="PF13173">
    <property type="entry name" value="AAA_14"/>
    <property type="match status" value="1"/>
</dbReference>
<name>A0A0B6EQG7_9CORY</name>
<dbReference type="KEGG" id="csx:CSING_06060"/>
<sequence>MTDEVLQNDQLQVKYCFMERYIRRGMEGFAREALSFSPVVHVTGARQVGKSTLTRHLGLERAVYVTLDDPAAFSLAEEDPMTFVQQGGNGTLIIDEIQRLPELTLPLKAEVDRDRRPGRFVITGSSDFARGIGRKDSLAGRIIDLHLHPLSQQEICETVSDGAFVDRIDDLIGLPARSTPEEYVDRASLVDKVLKGGYPVALELPDRMRRAWFDSYVSHVTVVEETLSRESAQPGRLQSLLRLLAAHQAGELVPAKLAREAEIPVSTVRSYLDTLSRLFLSSHVKAWKSNLTSREISKPKSWVTDSGLASWLAGQTRDILMDPLAQSHFGHLVEGFVLQELSAQQGWAESEHRLFHWRDSTGMEVDIVIEFADNSIAALEVKSGATVKAGQVRHVRTLREKLGSRFRGGFVVAPIPHVQPLGEKLCALPMSYLWRK</sequence>
<evidence type="ECO:0000259" key="2">
    <source>
        <dbReference type="Pfam" id="PF13635"/>
    </source>
</evidence>
<dbReference type="InterPro" id="IPR025420">
    <property type="entry name" value="DUF4143"/>
</dbReference>
<dbReference type="AlphaFoldDB" id="A0A0B6EQG7"/>
<dbReference type="OrthoDB" id="128089at2"/>
<dbReference type="Proteomes" id="UP000031890">
    <property type="component" value="Chromosome"/>
</dbReference>
<gene>
    <name evidence="3" type="ORF">CSING_06060</name>
</gene>
<proteinExistence type="predicted"/>
<dbReference type="PANTHER" id="PTHR43566:SF2">
    <property type="entry name" value="DUF4143 DOMAIN-CONTAINING PROTEIN"/>
    <property type="match status" value="1"/>
</dbReference>
<dbReference type="STRING" id="161899.CSING_06060"/>
<protein>
    <submittedName>
        <fullName evidence="3">Putative ATPase (AAA+ superfamily)</fullName>
    </submittedName>
</protein>
<dbReference type="Pfam" id="PF13635">
    <property type="entry name" value="DUF4143"/>
    <property type="match status" value="1"/>
</dbReference>
<dbReference type="InterPro" id="IPR041682">
    <property type="entry name" value="AAA_14"/>
</dbReference>
<evidence type="ECO:0000259" key="1">
    <source>
        <dbReference type="Pfam" id="PF13173"/>
    </source>
</evidence>
<evidence type="ECO:0000313" key="3">
    <source>
        <dbReference type="EMBL" id="AJI78747.1"/>
    </source>
</evidence>
<feature type="domain" description="DUF4143" evidence="2">
    <location>
        <begin position="232"/>
        <end position="384"/>
    </location>
</feature>
<reference evidence="3 4" key="1">
    <citation type="journal article" date="2015" name="Genome Announc.">
        <title>Complete Genome Sequence and Annotation of Corynebacterium singulare DSM 44357, Isolated from a Human Semen Specimen.</title>
        <authorList>
            <person name="Merten M."/>
            <person name="Brinkrolf K."/>
            <person name="Albersmeier A."/>
            <person name="Kutter Y."/>
            <person name="Ruckert C."/>
            <person name="Tauch A."/>
        </authorList>
    </citation>
    <scope>NUCLEOTIDE SEQUENCE [LARGE SCALE GENOMIC DNA]</scope>
    <source>
        <strain evidence="3">IBS B52218</strain>
    </source>
</reference>
<dbReference type="InterPro" id="IPR027417">
    <property type="entry name" value="P-loop_NTPase"/>
</dbReference>